<dbReference type="SUPFAM" id="SSF50475">
    <property type="entry name" value="FMN-binding split barrel"/>
    <property type="match status" value="1"/>
</dbReference>
<evidence type="ECO:0000313" key="3">
    <source>
        <dbReference type="Proteomes" id="UP000268313"/>
    </source>
</evidence>
<name>A0A3A8KIK9_9BACT</name>
<organism evidence="2 3">
    <name type="scientific">Corallococcus carmarthensis</name>
    <dbReference type="NCBI Taxonomy" id="2316728"/>
    <lineage>
        <taxon>Bacteria</taxon>
        <taxon>Pseudomonadati</taxon>
        <taxon>Myxococcota</taxon>
        <taxon>Myxococcia</taxon>
        <taxon>Myxococcales</taxon>
        <taxon>Cystobacterineae</taxon>
        <taxon>Myxococcaceae</taxon>
        <taxon>Corallococcus</taxon>
    </lineage>
</organism>
<dbReference type="PANTHER" id="PTHR39336:SF1">
    <property type="entry name" value="PYRIDOXAMINE PHOSPHATE OXIDASE FAMILY PROTEIN (AFU_ORTHOLOGUE AFUA_6G11440)"/>
    <property type="match status" value="1"/>
</dbReference>
<dbReference type="Pfam" id="PF01243">
    <property type="entry name" value="PNPOx_N"/>
    <property type="match status" value="1"/>
</dbReference>
<dbReference type="AlphaFoldDB" id="A0A3A8KIK9"/>
<dbReference type="InterPro" id="IPR011576">
    <property type="entry name" value="Pyridox_Oxase_N"/>
</dbReference>
<feature type="domain" description="Pyridoxamine 5'-phosphate oxidase N-terminal" evidence="1">
    <location>
        <begin position="9"/>
        <end position="132"/>
    </location>
</feature>
<dbReference type="Proteomes" id="UP000268313">
    <property type="component" value="Unassembled WGS sequence"/>
</dbReference>
<proteinExistence type="predicted"/>
<dbReference type="EMBL" id="RAWE01000004">
    <property type="protein sequence ID" value="RKH07396.1"/>
    <property type="molecule type" value="Genomic_DNA"/>
</dbReference>
<sequence>MNNIYEEISPKLRDFIANQKMFFVATAPLSADGHVNLSPKGHDSLRVLDAHRVAYLDLSGSGVETIAHLRENARICIMFCAFDGPPKIIRLHGRGRVLTPEQQPEFGELLSLFPDLPGGRAIIVVDVTRIAGSCGFSIPRYEFVEQRDQLVKWVNKKGPDWLADYRKKNNAVSIDELPAIDPDPESGD</sequence>
<dbReference type="Gene3D" id="2.30.110.10">
    <property type="entry name" value="Electron Transport, Fmn-binding Protein, Chain A"/>
    <property type="match status" value="1"/>
</dbReference>
<reference evidence="3" key="1">
    <citation type="submission" date="2018-09" db="EMBL/GenBank/DDBJ databases">
        <authorList>
            <person name="Livingstone P.G."/>
            <person name="Whitworth D.E."/>
        </authorList>
    </citation>
    <scope>NUCLEOTIDE SEQUENCE [LARGE SCALE GENOMIC DNA]</scope>
    <source>
        <strain evidence="3">CA043D</strain>
    </source>
</reference>
<dbReference type="PANTHER" id="PTHR39336">
    <property type="entry name" value="PYRIDOXAMINE PHOSPHATE OXIDASE FAMILY PROTEIN (AFU_ORTHOLOGUE AFUA_6G11440)"/>
    <property type="match status" value="1"/>
</dbReference>
<protein>
    <submittedName>
        <fullName evidence="2">Pyridoxamine 5'-phosphate oxidase family protein</fullName>
    </submittedName>
</protein>
<comment type="caution">
    <text evidence="2">The sequence shown here is derived from an EMBL/GenBank/DDBJ whole genome shotgun (WGS) entry which is preliminary data.</text>
</comment>
<accession>A0A3A8KIK9</accession>
<evidence type="ECO:0000313" key="2">
    <source>
        <dbReference type="EMBL" id="RKH07396.1"/>
    </source>
</evidence>
<evidence type="ECO:0000259" key="1">
    <source>
        <dbReference type="Pfam" id="PF01243"/>
    </source>
</evidence>
<keyword evidence="3" id="KW-1185">Reference proteome</keyword>
<dbReference type="InterPro" id="IPR012349">
    <property type="entry name" value="Split_barrel_FMN-bd"/>
</dbReference>
<gene>
    <name evidence="2" type="ORF">D7X32_02175</name>
</gene>
<dbReference type="OrthoDB" id="115989at2"/>
<dbReference type="RefSeq" id="WP_120600821.1">
    <property type="nucleotide sequence ID" value="NZ_JABFJX010000003.1"/>
</dbReference>